<keyword evidence="13" id="KW-1185">Reference proteome</keyword>
<feature type="domain" description="PPM-type phosphatase" evidence="11">
    <location>
        <begin position="78"/>
        <end position="361"/>
    </location>
</feature>
<dbReference type="Gene3D" id="3.60.40.10">
    <property type="entry name" value="PPM-type phosphatase domain"/>
    <property type="match status" value="1"/>
</dbReference>
<dbReference type="InterPro" id="IPR000222">
    <property type="entry name" value="PP2C_BS"/>
</dbReference>
<evidence type="ECO:0000256" key="7">
    <source>
        <dbReference type="ARBA" id="ARBA00022912"/>
    </source>
</evidence>
<evidence type="ECO:0000256" key="6">
    <source>
        <dbReference type="ARBA" id="ARBA00022842"/>
    </source>
</evidence>
<keyword evidence="5 9" id="KW-0378">Hydrolase</keyword>
<comment type="cofactor">
    <cofactor evidence="1">
        <name>Mn(2+)</name>
        <dbReference type="ChEBI" id="CHEBI:29035"/>
    </cofactor>
</comment>
<reference evidence="12 13" key="1">
    <citation type="submission" date="2018-07" db="EMBL/GenBank/DDBJ databases">
        <title>The complete nuclear genome of the prasinophyte Chloropicon primus (CCMP1205).</title>
        <authorList>
            <person name="Pombert J.-F."/>
            <person name="Otis C."/>
            <person name="Turmel M."/>
            <person name="Lemieux C."/>
        </authorList>
    </citation>
    <scope>NUCLEOTIDE SEQUENCE [LARGE SCALE GENOMIC DNA]</scope>
    <source>
        <strain evidence="12 13">CCMP1205</strain>
    </source>
</reference>
<name>A0A5B8MGS7_9CHLO</name>
<dbReference type="PANTHER" id="PTHR47992">
    <property type="entry name" value="PROTEIN PHOSPHATASE"/>
    <property type="match status" value="1"/>
</dbReference>
<gene>
    <name evidence="12" type="ORF">A3770_02p10700</name>
</gene>
<dbReference type="InterPro" id="IPR001932">
    <property type="entry name" value="PPM-type_phosphatase-like_dom"/>
</dbReference>
<dbReference type="GO" id="GO:0004722">
    <property type="term" value="F:protein serine/threonine phosphatase activity"/>
    <property type="evidence" value="ECO:0007669"/>
    <property type="project" value="UniProtKB-EC"/>
</dbReference>
<dbReference type="AlphaFoldDB" id="A0A5B8MGS7"/>
<evidence type="ECO:0000313" key="12">
    <source>
        <dbReference type="EMBL" id="QDZ18552.1"/>
    </source>
</evidence>
<sequence length="385" mass="41741">MGCGTSKSAGDGEPPPPKRSGPRRKRLTVIDDGQKHDLPPASDGPSVGSDVGLVVHYAANDVVVDCKLSDQDQQFKLDYCATTAAGMEGGNTKENQDSVNIEDNIKEEKGMIFFAVYDGHGQYGAKASRFVKQRMVHNISEAPAFAEGDYVKSLHYAFHKTNSDLKRQRIDLAATGTTGCTILMVREKIYIANVGDSRAVAALVNEDGKIVKVDALSRDHKPTIPAEQERIESCGGVVCPIEIDGETFGPPRVWIKGQQAPGLCMSRSLGDELASSVGIVCDPEISVRKLDSLRTAKELWIVIGSDGIYEFISNEDILAMAIKNGPAVRDSAAYIIKKSRAEWLDQEEDVIDDCSAVVLKMRLIRKEGGEEAPAEAVSTEIEESK</sequence>
<proteinExistence type="inferred from homology"/>
<dbReference type="GO" id="GO:0046872">
    <property type="term" value="F:metal ion binding"/>
    <property type="evidence" value="ECO:0007669"/>
    <property type="project" value="UniProtKB-KW"/>
</dbReference>
<evidence type="ECO:0000256" key="9">
    <source>
        <dbReference type="RuleBase" id="RU003465"/>
    </source>
</evidence>
<dbReference type="InterPro" id="IPR015655">
    <property type="entry name" value="PP2C"/>
</dbReference>
<evidence type="ECO:0000313" key="13">
    <source>
        <dbReference type="Proteomes" id="UP000316726"/>
    </source>
</evidence>
<dbReference type="STRING" id="1764295.A0A5B8MGS7"/>
<evidence type="ECO:0000256" key="1">
    <source>
        <dbReference type="ARBA" id="ARBA00001936"/>
    </source>
</evidence>
<evidence type="ECO:0000256" key="10">
    <source>
        <dbReference type="SAM" id="MobiDB-lite"/>
    </source>
</evidence>
<evidence type="ECO:0000256" key="3">
    <source>
        <dbReference type="ARBA" id="ARBA00013081"/>
    </source>
</evidence>
<dbReference type="Proteomes" id="UP000316726">
    <property type="component" value="Chromosome 2"/>
</dbReference>
<dbReference type="CDD" id="cd00143">
    <property type="entry name" value="PP2Cc"/>
    <property type="match status" value="1"/>
</dbReference>
<evidence type="ECO:0000256" key="5">
    <source>
        <dbReference type="ARBA" id="ARBA00022801"/>
    </source>
</evidence>
<organism evidence="12 13">
    <name type="scientific">Chloropicon primus</name>
    <dbReference type="NCBI Taxonomy" id="1764295"/>
    <lineage>
        <taxon>Eukaryota</taxon>
        <taxon>Viridiplantae</taxon>
        <taxon>Chlorophyta</taxon>
        <taxon>Chloropicophyceae</taxon>
        <taxon>Chloropicales</taxon>
        <taxon>Chloropicaceae</taxon>
        <taxon>Chloropicon</taxon>
    </lineage>
</organism>
<dbReference type="EC" id="3.1.3.16" evidence="3"/>
<feature type="region of interest" description="Disordered" evidence="10">
    <location>
        <begin position="1"/>
        <end position="46"/>
    </location>
</feature>
<evidence type="ECO:0000259" key="11">
    <source>
        <dbReference type="PROSITE" id="PS51746"/>
    </source>
</evidence>
<keyword evidence="8" id="KW-0464">Manganese</keyword>
<keyword evidence="7 9" id="KW-0904">Protein phosphatase</keyword>
<comment type="cofactor">
    <cofactor evidence="2">
        <name>Mg(2+)</name>
        <dbReference type="ChEBI" id="CHEBI:18420"/>
    </cofactor>
</comment>
<protein>
    <recommendedName>
        <fullName evidence="3">protein-serine/threonine phosphatase</fullName>
        <ecNumber evidence="3">3.1.3.16</ecNumber>
    </recommendedName>
</protein>
<dbReference type="SUPFAM" id="SSF81606">
    <property type="entry name" value="PP2C-like"/>
    <property type="match status" value="1"/>
</dbReference>
<evidence type="ECO:0000256" key="2">
    <source>
        <dbReference type="ARBA" id="ARBA00001946"/>
    </source>
</evidence>
<dbReference type="PROSITE" id="PS51746">
    <property type="entry name" value="PPM_2"/>
    <property type="match status" value="1"/>
</dbReference>
<dbReference type="PROSITE" id="PS01032">
    <property type="entry name" value="PPM_1"/>
    <property type="match status" value="1"/>
</dbReference>
<keyword evidence="4" id="KW-0479">Metal-binding</keyword>
<feature type="compositionally biased region" description="Basic and acidic residues" evidence="10">
    <location>
        <begin position="28"/>
        <end position="38"/>
    </location>
</feature>
<comment type="similarity">
    <text evidence="9">Belongs to the PP2C family.</text>
</comment>
<keyword evidence="6" id="KW-0460">Magnesium</keyword>
<dbReference type="InterPro" id="IPR036457">
    <property type="entry name" value="PPM-type-like_dom_sf"/>
</dbReference>
<dbReference type="SMART" id="SM00332">
    <property type="entry name" value="PP2Cc"/>
    <property type="match status" value="1"/>
</dbReference>
<dbReference type="OrthoDB" id="10264738at2759"/>
<dbReference type="Pfam" id="PF00481">
    <property type="entry name" value="PP2C"/>
    <property type="match status" value="1"/>
</dbReference>
<evidence type="ECO:0000256" key="8">
    <source>
        <dbReference type="ARBA" id="ARBA00023211"/>
    </source>
</evidence>
<evidence type="ECO:0000256" key="4">
    <source>
        <dbReference type="ARBA" id="ARBA00022723"/>
    </source>
</evidence>
<dbReference type="EMBL" id="CP031035">
    <property type="protein sequence ID" value="QDZ18552.1"/>
    <property type="molecule type" value="Genomic_DNA"/>
</dbReference>
<accession>A0A5B8MGS7</accession>